<dbReference type="AlphaFoldDB" id="A0A6P6VAZ8"/>
<reference evidence="4 5" key="2">
    <citation type="submission" date="2025-04" db="UniProtKB">
        <authorList>
            <consortium name="RefSeq"/>
        </authorList>
    </citation>
    <scope>IDENTIFICATION</scope>
    <source>
        <tissue evidence="4 5">Leaves</tissue>
    </source>
</reference>
<keyword evidence="3" id="KW-1185">Reference proteome</keyword>
<protein>
    <submittedName>
        <fullName evidence="4 5">Uncharacterized protein LOC113718992</fullName>
    </submittedName>
</protein>
<dbReference type="RefSeq" id="XP_027099751.1">
    <property type="nucleotide sequence ID" value="XM_027243950.1"/>
</dbReference>
<evidence type="ECO:0000256" key="1">
    <source>
        <dbReference type="SAM" id="MobiDB-lite"/>
    </source>
</evidence>
<dbReference type="RefSeq" id="XP_071922091.1">
    <property type="nucleotide sequence ID" value="XM_072065990.1"/>
</dbReference>
<feature type="region of interest" description="Disordered" evidence="1">
    <location>
        <begin position="113"/>
        <end position="147"/>
    </location>
</feature>
<reference evidence="3" key="1">
    <citation type="journal article" date="2025" name="Foods">
        <title>Unveiling the Microbial Signatures of Arabica Coffee Cherries: Insights into Ripeness Specific Diversity, Functional Traits, and Implications for Quality and Safety.</title>
        <authorList>
            <consortium name="RefSeq"/>
            <person name="Tenea G.N."/>
            <person name="Cifuentes V."/>
            <person name="Reyes P."/>
            <person name="Cevallos-Vallejos M."/>
        </authorList>
    </citation>
    <scope>NUCLEOTIDE SEQUENCE [LARGE SCALE GENOMIC DNA]</scope>
</reference>
<organism evidence="3 5">
    <name type="scientific">Coffea arabica</name>
    <name type="common">Arabian coffee</name>
    <dbReference type="NCBI Taxonomy" id="13443"/>
    <lineage>
        <taxon>Eukaryota</taxon>
        <taxon>Viridiplantae</taxon>
        <taxon>Streptophyta</taxon>
        <taxon>Embryophyta</taxon>
        <taxon>Tracheophyta</taxon>
        <taxon>Spermatophyta</taxon>
        <taxon>Magnoliopsida</taxon>
        <taxon>eudicotyledons</taxon>
        <taxon>Gunneridae</taxon>
        <taxon>Pentapetalae</taxon>
        <taxon>asterids</taxon>
        <taxon>lamiids</taxon>
        <taxon>Gentianales</taxon>
        <taxon>Rubiaceae</taxon>
        <taxon>Ixoroideae</taxon>
        <taxon>Gardenieae complex</taxon>
        <taxon>Bertiereae - Coffeeae clade</taxon>
        <taxon>Coffeeae</taxon>
        <taxon>Coffea</taxon>
    </lineage>
</organism>
<name>A0A6P6VAZ8_COFAR</name>
<dbReference type="PANTHER" id="PTHR34060:SF1">
    <property type="entry name" value="POLYKETIDE CYCLASE _ DEHYDRASE AND LIPID TRANSPORT PROTEIN"/>
    <property type="match status" value="1"/>
</dbReference>
<feature type="compositionally biased region" description="Basic and acidic residues" evidence="1">
    <location>
        <begin position="115"/>
        <end position="131"/>
    </location>
</feature>
<dbReference type="InterPro" id="IPR023393">
    <property type="entry name" value="START-like_dom_sf"/>
</dbReference>
<feature type="domain" description="Coenzyme Q-binding protein COQ10 START" evidence="2">
    <location>
        <begin position="166"/>
        <end position="311"/>
    </location>
</feature>
<dbReference type="GeneID" id="113718992"/>
<evidence type="ECO:0000313" key="4">
    <source>
        <dbReference type="RefSeq" id="XP_027099751.1"/>
    </source>
</evidence>
<evidence type="ECO:0000259" key="2">
    <source>
        <dbReference type="Pfam" id="PF03364"/>
    </source>
</evidence>
<dbReference type="Pfam" id="PF03364">
    <property type="entry name" value="Polyketide_cyc"/>
    <property type="match status" value="1"/>
</dbReference>
<evidence type="ECO:0000313" key="7">
    <source>
        <dbReference type="RefSeq" id="XP_071922091.1"/>
    </source>
</evidence>
<evidence type="ECO:0000313" key="3">
    <source>
        <dbReference type="Proteomes" id="UP001652660"/>
    </source>
</evidence>
<gene>
    <name evidence="4 5 6 7" type="primary">LOC113718992</name>
</gene>
<dbReference type="CDD" id="cd08866">
    <property type="entry name" value="SRPBCC_11"/>
    <property type="match status" value="1"/>
</dbReference>
<dbReference type="OrthoDB" id="5732at2759"/>
<evidence type="ECO:0000313" key="5">
    <source>
        <dbReference type="RefSeq" id="XP_027099760.1"/>
    </source>
</evidence>
<dbReference type="SUPFAM" id="SSF55961">
    <property type="entry name" value="Bet v1-like"/>
    <property type="match status" value="1"/>
</dbReference>
<dbReference type="Proteomes" id="UP001652660">
    <property type="component" value="Chromosome 1e"/>
</dbReference>
<accession>A0A6P6VAZ8</accession>
<proteinExistence type="predicted"/>
<dbReference type="InterPro" id="IPR005031">
    <property type="entry name" value="COQ10_START"/>
</dbReference>
<dbReference type="PANTHER" id="PTHR34060">
    <property type="entry name" value="POLYKETIDE CYCLASE / DEHYDRASE AND LIPID TRANSPORT PROTEIN"/>
    <property type="match status" value="1"/>
</dbReference>
<evidence type="ECO:0000313" key="6">
    <source>
        <dbReference type="RefSeq" id="XP_071922081.1"/>
    </source>
</evidence>
<dbReference type="Gene3D" id="3.30.530.20">
    <property type="match status" value="1"/>
</dbReference>
<sequence>MKLKYGGHNTNTSSSIHTTHSGLNAVSLLCYYYSSNSWKAAVSRSRITFTTNTRAAGGGAPSDSKSGCRRWNRSPSLLILCYSYRPKFSSSSTNASTNRTRYNSPSKFNWSIPDAYKDSGDGPHHTDRLTDSDEELDDADCGGGDVDTEIQKTGYNRRRIQSRVSVDASLQSVWNVLTDYEKLADFIPGLAVSQLLQKTDNFARLFQIGQQNLAFGLKFKAKGVIDCYEKEIQNLPFGTRRDIEFEMIEGDFQLFQGKWCVEQISTGDYDIADSIKGQEFHTNLSYIVDVEPKVWLPVHLVQGRLCREIKMNLLCIKEAAERAIQNKVSGYE</sequence>
<dbReference type="RefSeq" id="XP_027099760.1">
    <property type="nucleotide sequence ID" value="XM_027243959.1"/>
</dbReference>
<dbReference type="RefSeq" id="XP_071922081.1">
    <property type="nucleotide sequence ID" value="XM_072065980.1"/>
</dbReference>